<comment type="caution">
    <text evidence="1">The sequence shown here is derived from an EMBL/GenBank/DDBJ whole genome shotgun (WGS) entry which is preliminary data.</text>
</comment>
<proteinExistence type="predicted"/>
<evidence type="ECO:0000313" key="1">
    <source>
        <dbReference type="EMBL" id="MBL4912880.1"/>
    </source>
</evidence>
<dbReference type="InterPro" id="IPR001387">
    <property type="entry name" value="Cro/C1-type_HTH"/>
</dbReference>
<dbReference type="InterPro" id="IPR010982">
    <property type="entry name" value="Lambda_DNA-bd_dom_sf"/>
</dbReference>
<keyword evidence="2" id="KW-1185">Reference proteome</keyword>
<dbReference type="Gene3D" id="1.10.260.40">
    <property type="entry name" value="lambda repressor-like DNA-binding domains"/>
    <property type="match status" value="1"/>
</dbReference>
<dbReference type="RefSeq" id="WP_202721108.1">
    <property type="nucleotide sequence ID" value="NZ_BPEX01000002.1"/>
</dbReference>
<sequence length="316" mass="35893">MRTDRFVDIADYIMQRRAEAGLSQEGLATALINYDPLFAELDPLTISRWERAKVSPNLRRQVALMEFFNDQPHQLLCDPDFNLKQLPSLDAFNKFVDQQLNYNHVMGAHPYIPTDDIRFDRLCKKADEAPKMYELIANYHTNLSRGRENWTAEFLAELAKVSSTQVAFYMVGGLLAGHIIMLKISDHTLEQLLKGTLRDDQIKPANLLSQEQTGSLYLLSTYLGGRHVSDDFIAQLLLTLAEDPKNSRLGLKARSDIGLKLMELLGGEVVQVGNELTERLDGAKYQGKRHSFVSFQLERQALLASPLFLNLIRNNQ</sequence>
<dbReference type="Proteomes" id="UP000604898">
    <property type="component" value="Unassembled WGS sequence"/>
</dbReference>
<reference evidence="1 2" key="1">
    <citation type="submission" date="2021-01" db="EMBL/GenBank/DDBJ databases">
        <title>Genome sequence of Shewanella schlegeliana JCM 11561.</title>
        <authorList>
            <person name="Zhang H."/>
            <person name="Li C."/>
        </authorList>
    </citation>
    <scope>NUCLEOTIDE SEQUENCE [LARGE SCALE GENOMIC DNA]</scope>
    <source>
        <strain evidence="1 2">JCM 11561</strain>
    </source>
</reference>
<dbReference type="SUPFAM" id="SSF47413">
    <property type="entry name" value="lambda repressor-like DNA-binding domains"/>
    <property type="match status" value="1"/>
</dbReference>
<organism evidence="1 2">
    <name type="scientific">Shewanella schlegeliana</name>
    <dbReference type="NCBI Taxonomy" id="190308"/>
    <lineage>
        <taxon>Bacteria</taxon>
        <taxon>Pseudomonadati</taxon>
        <taxon>Pseudomonadota</taxon>
        <taxon>Gammaproteobacteria</taxon>
        <taxon>Alteromonadales</taxon>
        <taxon>Shewanellaceae</taxon>
        <taxon>Shewanella</taxon>
    </lineage>
</organism>
<dbReference type="CDD" id="cd00093">
    <property type="entry name" value="HTH_XRE"/>
    <property type="match status" value="1"/>
</dbReference>
<name>A0ABS1SX06_9GAMM</name>
<gene>
    <name evidence="1" type="ORF">JMA39_06980</name>
</gene>
<evidence type="ECO:0000313" key="2">
    <source>
        <dbReference type="Proteomes" id="UP000604898"/>
    </source>
</evidence>
<dbReference type="EMBL" id="JAESVD010000003">
    <property type="protein sequence ID" value="MBL4912880.1"/>
    <property type="molecule type" value="Genomic_DNA"/>
</dbReference>
<protein>
    <submittedName>
        <fullName evidence="1">Helix-turn-helix transcriptional regulator</fullName>
    </submittedName>
</protein>
<accession>A0ABS1SX06</accession>